<sequence>MLGEIPGIGSLAKNLLEQEVAGFQKRKREEFLSYITESGELIVKSDVADVPFLMELARTLEVLNRLATNEKVLYIANLFKHTFLLAGDRDIDLYEENLKRLEELSIREITILAKLHQYKYNNEAFYEDIRKDCGIEKDEVKNILSAVTRTGFCKEKVGAYLGYEGDVYYTTPLFESFLKCIGVCAEETENS</sequence>
<dbReference type="AlphaFoldDB" id="K1TNM2"/>
<dbReference type="EMBL" id="AJWY01003635">
    <property type="protein sequence ID" value="EKC74767.1"/>
    <property type="molecule type" value="Genomic_DNA"/>
</dbReference>
<comment type="caution">
    <text evidence="1">The sequence shown here is derived from an EMBL/GenBank/DDBJ whole genome shotgun (WGS) entry which is preliminary data.</text>
</comment>
<reference evidence="1" key="1">
    <citation type="journal article" date="2013" name="Environ. Microbiol.">
        <title>Microbiota from the distal guts of lean and obese adolescents exhibit partial functional redundancy besides clear differences in community structure.</title>
        <authorList>
            <person name="Ferrer M."/>
            <person name="Ruiz A."/>
            <person name="Lanza F."/>
            <person name="Haange S.B."/>
            <person name="Oberbach A."/>
            <person name="Till H."/>
            <person name="Bargiela R."/>
            <person name="Campoy C."/>
            <person name="Segura M.T."/>
            <person name="Richter M."/>
            <person name="von Bergen M."/>
            <person name="Seifert J."/>
            <person name="Suarez A."/>
        </authorList>
    </citation>
    <scope>NUCLEOTIDE SEQUENCE</scope>
</reference>
<protein>
    <submittedName>
        <fullName evidence="1">Uncharacterized protein</fullName>
    </submittedName>
</protein>
<name>K1TNM2_9ZZZZ</name>
<gene>
    <name evidence="1" type="ORF">LEA_05579</name>
</gene>
<accession>K1TNM2</accession>
<organism evidence="1">
    <name type="scientific">human gut metagenome</name>
    <dbReference type="NCBI Taxonomy" id="408170"/>
    <lineage>
        <taxon>unclassified sequences</taxon>
        <taxon>metagenomes</taxon>
        <taxon>organismal metagenomes</taxon>
    </lineage>
</organism>
<proteinExistence type="predicted"/>
<evidence type="ECO:0000313" key="1">
    <source>
        <dbReference type="EMBL" id="EKC74767.1"/>
    </source>
</evidence>